<evidence type="ECO:0000313" key="2">
    <source>
        <dbReference type="EMBL" id="MQM00798.1"/>
    </source>
</evidence>
<dbReference type="Proteomes" id="UP000652761">
    <property type="component" value="Unassembled WGS sequence"/>
</dbReference>
<feature type="transmembrane region" description="Helical" evidence="1">
    <location>
        <begin position="12"/>
        <end position="37"/>
    </location>
</feature>
<feature type="transmembrane region" description="Helical" evidence="1">
    <location>
        <begin position="254"/>
        <end position="272"/>
    </location>
</feature>
<gene>
    <name evidence="2" type="ORF">Taro_033535</name>
</gene>
<comment type="caution">
    <text evidence="2">The sequence shown here is derived from an EMBL/GenBank/DDBJ whole genome shotgun (WGS) entry which is preliminary data.</text>
</comment>
<feature type="non-terminal residue" evidence="2">
    <location>
        <position position="1"/>
    </location>
</feature>
<protein>
    <submittedName>
        <fullName evidence="2">Uncharacterized protein</fullName>
    </submittedName>
</protein>
<proteinExistence type="predicted"/>
<keyword evidence="1" id="KW-0812">Transmembrane</keyword>
<name>A0A843W1U0_COLES</name>
<keyword evidence="3" id="KW-1185">Reference proteome</keyword>
<dbReference type="OrthoDB" id="679318at2759"/>
<keyword evidence="1" id="KW-0472">Membrane</keyword>
<dbReference type="AlphaFoldDB" id="A0A843W1U0"/>
<organism evidence="2 3">
    <name type="scientific">Colocasia esculenta</name>
    <name type="common">Wild taro</name>
    <name type="synonym">Arum esculentum</name>
    <dbReference type="NCBI Taxonomy" id="4460"/>
    <lineage>
        <taxon>Eukaryota</taxon>
        <taxon>Viridiplantae</taxon>
        <taxon>Streptophyta</taxon>
        <taxon>Embryophyta</taxon>
        <taxon>Tracheophyta</taxon>
        <taxon>Spermatophyta</taxon>
        <taxon>Magnoliopsida</taxon>
        <taxon>Liliopsida</taxon>
        <taxon>Araceae</taxon>
        <taxon>Aroideae</taxon>
        <taxon>Colocasieae</taxon>
        <taxon>Colocasia</taxon>
    </lineage>
</organism>
<accession>A0A843W1U0</accession>
<evidence type="ECO:0000313" key="3">
    <source>
        <dbReference type="Proteomes" id="UP000652761"/>
    </source>
</evidence>
<evidence type="ECO:0000256" key="1">
    <source>
        <dbReference type="SAM" id="Phobius"/>
    </source>
</evidence>
<keyword evidence="1" id="KW-1133">Transmembrane helix</keyword>
<sequence>VIVPLAVRVSLVAVMLAQLISASVVLVAALVALAIALATQLIDLAVGVQAERQTRSMQTDESFVSHIMPSPVRSLFLPFSYVEANKERADGRIDDSTISHLCGGDPSLPTSADERLLVMATKRKTKALSGKRMKKASEDAAAKHLSPMGTAEAMFENIPQIPCEDTTALGLTPSAPPTAQPTTDMHKHKVVTRKRHKQTPKALPSPTDHVALGAEEVELHKRFGKDTAFTRQLIHGYLIDVVGSYEKEDIENTVRLWIFLLLSTFLAPWSAYVCSPQMIKYLDDIERIRSYAWDVAFHELILHNIEEASKMVKMNARRGRHDESHEKIISSLVAPMHQVESKLSIHASEQWLLEGQRGNANSEDFAPAEETSTPALTINVQMAALVDALKAAEESRKVENEDFRQKLESIMTQVEGFAKSINSLRHEKEKPADVPPSDPPCDAVEKENFEEEVKVLQKVFCSCGMQDAIEDWELKFDMDCPS</sequence>
<reference evidence="2" key="1">
    <citation type="submission" date="2017-07" db="EMBL/GenBank/DDBJ databases">
        <title>Taro Niue Genome Assembly and Annotation.</title>
        <authorList>
            <person name="Atibalentja N."/>
            <person name="Keating K."/>
            <person name="Fields C.J."/>
        </authorList>
    </citation>
    <scope>NUCLEOTIDE SEQUENCE</scope>
    <source>
        <strain evidence="2">Niue_2</strain>
        <tissue evidence="2">Leaf</tissue>
    </source>
</reference>
<dbReference type="EMBL" id="NMUH01002568">
    <property type="protein sequence ID" value="MQM00798.1"/>
    <property type="molecule type" value="Genomic_DNA"/>
</dbReference>